<feature type="transmembrane region" description="Helical" evidence="1">
    <location>
        <begin position="35"/>
        <end position="57"/>
    </location>
</feature>
<keyword evidence="3" id="KW-1185">Reference proteome</keyword>
<evidence type="ECO:0000313" key="3">
    <source>
        <dbReference type="Proteomes" id="UP000001896"/>
    </source>
</evidence>
<organism evidence="2 3">
    <name type="scientific">Mycobacterium phage SkiPole</name>
    <dbReference type="NCBI Taxonomy" id="701456"/>
    <lineage>
        <taxon>Viruses</taxon>
        <taxon>Duplodnaviria</taxon>
        <taxon>Heunggongvirae</taxon>
        <taxon>Uroviricota</taxon>
        <taxon>Caudoviricetes</taxon>
        <taxon>Fromanvirus</taxon>
        <taxon>Fromanvirus skipole</taxon>
    </lineage>
</organism>
<keyword evidence="1" id="KW-1133">Transmembrane helix</keyword>
<gene>
    <name evidence="2" type="primary">62</name>
    <name evidence="2" type="ORF">SKIPOLE_62</name>
</gene>
<evidence type="ECO:0000256" key="1">
    <source>
        <dbReference type="SAM" id="Phobius"/>
    </source>
</evidence>
<dbReference type="RefSeq" id="YP_009019137.1">
    <property type="nucleotide sequence ID" value="NC_023748.1"/>
</dbReference>
<reference evidence="2 3" key="1">
    <citation type="submission" date="2009-11" db="EMBL/GenBank/DDBJ databases">
        <authorList>
            <person name="Leuba K.D."/>
            <person name="Ko C."/>
            <person name="Russell D.A."/>
            <person name="Fritz M.J."/>
            <person name="Jacobs-Sera D."/>
            <person name="Hendrix R.W."/>
            <person name="Hatfull G.F."/>
        </authorList>
    </citation>
    <scope>NUCLEOTIDE SEQUENCE [LARGE SCALE GENOMIC DNA]</scope>
</reference>
<dbReference type="EMBL" id="GU247132">
    <property type="protein sequence ID" value="ADA83822.1"/>
    <property type="molecule type" value="Genomic_DNA"/>
</dbReference>
<dbReference type="KEGG" id="vg:18990452"/>
<evidence type="ECO:0000313" key="2">
    <source>
        <dbReference type="EMBL" id="ADA83822.1"/>
    </source>
</evidence>
<dbReference type="OrthoDB" id="24988at10239"/>
<proteinExistence type="predicted"/>
<dbReference type="GeneID" id="18990452"/>
<sequence length="58" mass="5887">MSWLAVAAFWLILTGLGTLFSIAVAIAGVGEDLAWFWSGIAGTAVLGTAASLLCGVVF</sequence>
<keyword evidence="1" id="KW-0812">Transmembrane</keyword>
<keyword evidence="1" id="KW-0472">Membrane</keyword>
<dbReference type="Proteomes" id="UP000001896">
    <property type="component" value="Segment"/>
</dbReference>
<name>D2XRQ6_9CAUD</name>
<protein>
    <submittedName>
        <fullName evidence="2">Uncharacterized protein</fullName>
    </submittedName>
</protein>
<accession>D2XRQ6</accession>